<dbReference type="SUPFAM" id="SSF52540">
    <property type="entry name" value="P-loop containing nucleoside triphosphate hydrolases"/>
    <property type="match status" value="1"/>
</dbReference>
<organism evidence="5 6">
    <name type="scientific">Arthrobacter ulcerisalmonis</name>
    <dbReference type="NCBI Taxonomy" id="2483813"/>
    <lineage>
        <taxon>Bacteria</taxon>
        <taxon>Bacillati</taxon>
        <taxon>Actinomycetota</taxon>
        <taxon>Actinomycetes</taxon>
        <taxon>Micrococcales</taxon>
        <taxon>Micrococcaceae</taxon>
        <taxon>Arthrobacter</taxon>
    </lineage>
</organism>
<reference evidence="5 6" key="1">
    <citation type="submission" date="2018-11" db="EMBL/GenBank/DDBJ databases">
        <authorList>
            <person name="Criscuolo A."/>
        </authorList>
    </citation>
    <scope>NUCLEOTIDE SEQUENCE [LARGE SCALE GENOMIC DNA]</scope>
    <source>
        <strain evidence="5">AT11b</strain>
    </source>
</reference>
<protein>
    <submittedName>
        <fullName evidence="5">ATP-dependent zinc metalloprotease FtsH</fullName>
        <ecNumber evidence="5">3.4.24.-</ecNumber>
    </submittedName>
</protein>
<proteinExistence type="inferred from homology"/>
<dbReference type="GO" id="GO:0005524">
    <property type="term" value="F:ATP binding"/>
    <property type="evidence" value="ECO:0007669"/>
    <property type="project" value="UniProtKB-KW"/>
</dbReference>
<dbReference type="OrthoDB" id="9809379at2"/>
<evidence type="ECO:0000259" key="4">
    <source>
        <dbReference type="SMART" id="SM00382"/>
    </source>
</evidence>
<keyword evidence="6" id="KW-1185">Reference proteome</keyword>
<dbReference type="InterPro" id="IPR003593">
    <property type="entry name" value="AAA+_ATPase"/>
</dbReference>
<keyword evidence="3" id="KW-0067">ATP-binding</keyword>
<dbReference type="CDD" id="cd19481">
    <property type="entry name" value="RecA-like_protease"/>
    <property type="match status" value="1"/>
</dbReference>
<sequence length="475" mass="50640">MDEKLEKFIDDFADLMQLAQSGRHRPPTGPQLLTTLTAHLGLPAETLSVVVEEISPHRFVDADIVMAELAAESADFRLVGIGGGDQRHHQSLSDMLQVSEVFSHFPLTQPDYRNLATGPDDQRQAVAMGLWLFTYGGSPLSVWQRDANPRFGRASASLEVLAADTATAAKFLAELRLRMQHQSVLKGQIISLVMGEYGPSASGVTFHARPVLEASDVILPDGILQKVSGHVLGIAEHRASLSDYGQHLKRGVLLYGSPGTGKTHTVRYLLSQSEGTTAILLSGGSLARVSEAAAMARALQPSIVVLEDCDLIAEDRSFGHGPQPLLFEVLDAMDGLDRDADVAFVLTTNRVDMLERALAQRPGRVDLAVEIPLPALGERTSLLDLYARGIPFSAGALQDAAARTAGTTASFARELVRRAVVAAVMEGGPVEDRHLGAAVDGLMADGEALTRSLLGSDADADVENHGPSAAGTRFP</sequence>
<dbReference type="RefSeq" id="WP_124090171.1">
    <property type="nucleotide sequence ID" value="NZ_CBCRYA010000005.1"/>
</dbReference>
<accession>A0A3P5WBJ0</accession>
<dbReference type="Pfam" id="PF00004">
    <property type="entry name" value="AAA"/>
    <property type="match status" value="1"/>
</dbReference>
<dbReference type="Gene3D" id="1.10.8.60">
    <property type="match status" value="1"/>
</dbReference>
<evidence type="ECO:0000256" key="3">
    <source>
        <dbReference type="ARBA" id="ARBA00022840"/>
    </source>
</evidence>
<dbReference type="AlphaFoldDB" id="A0A3P5WBJ0"/>
<dbReference type="InterPro" id="IPR050221">
    <property type="entry name" value="26S_Proteasome_ATPase"/>
</dbReference>
<keyword evidence="5" id="KW-0645">Protease</keyword>
<evidence type="ECO:0000256" key="2">
    <source>
        <dbReference type="ARBA" id="ARBA00022741"/>
    </source>
</evidence>
<dbReference type="EMBL" id="UXAU01000009">
    <property type="protein sequence ID" value="VDC18581.1"/>
    <property type="molecule type" value="Genomic_DNA"/>
</dbReference>
<feature type="domain" description="AAA+ ATPase" evidence="4">
    <location>
        <begin position="248"/>
        <end position="375"/>
    </location>
</feature>
<evidence type="ECO:0000256" key="1">
    <source>
        <dbReference type="ARBA" id="ARBA00006914"/>
    </source>
</evidence>
<dbReference type="EC" id="3.4.24.-" evidence="5"/>
<evidence type="ECO:0000313" key="5">
    <source>
        <dbReference type="EMBL" id="VDC18581.1"/>
    </source>
</evidence>
<dbReference type="PANTHER" id="PTHR23073">
    <property type="entry name" value="26S PROTEASOME REGULATORY SUBUNIT"/>
    <property type="match status" value="1"/>
</dbReference>
<dbReference type="GO" id="GO:0016887">
    <property type="term" value="F:ATP hydrolysis activity"/>
    <property type="evidence" value="ECO:0007669"/>
    <property type="project" value="InterPro"/>
</dbReference>
<keyword evidence="5" id="KW-0378">Hydrolase</keyword>
<dbReference type="InterPro" id="IPR003959">
    <property type="entry name" value="ATPase_AAA_core"/>
</dbReference>
<dbReference type="Proteomes" id="UP000280861">
    <property type="component" value="Unassembled WGS sequence"/>
</dbReference>
<name>A0A3P5WBJ0_9MICC</name>
<dbReference type="Gene3D" id="3.40.50.300">
    <property type="entry name" value="P-loop containing nucleotide triphosphate hydrolases"/>
    <property type="match status" value="1"/>
</dbReference>
<keyword evidence="2" id="KW-0547">Nucleotide-binding</keyword>
<comment type="similarity">
    <text evidence="1">Belongs to the AAA ATPase family.</text>
</comment>
<keyword evidence="5" id="KW-0482">Metalloprotease</keyword>
<dbReference type="InterPro" id="IPR027417">
    <property type="entry name" value="P-loop_NTPase"/>
</dbReference>
<evidence type="ECO:0000313" key="6">
    <source>
        <dbReference type="Proteomes" id="UP000280861"/>
    </source>
</evidence>
<dbReference type="GO" id="GO:0008237">
    <property type="term" value="F:metallopeptidase activity"/>
    <property type="evidence" value="ECO:0007669"/>
    <property type="project" value="UniProtKB-KW"/>
</dbReference>
<dbReference type="GO" id="GO:0006508">
    <property type="term" value="P:proteolysis"/>
    <property type="evidence" value="ECO:0007669"/>
    <property type="project" value="UniProtKB-KW"/>
</dbReference>
<dbReference type="SMART" id="SM00382">
    <property type="entry name" value="AAA"/>
    <property type="match status" value="1"/>
</dbReference>
<gene>
    <name evidence="5" type="primary">ftsH_2</name>
    <name evidence="5" type="ORF">PSET11_00389</name>
</gene>